<sequence>MICLKRLSQIQRSTVFGFIGMLIGGLCFTIHFYFSDVTIPCYSILCAPAIFALSFFSEETPFVPKMILFQMGQFFGYFLMYFVSAKMRKILSR</sequence>
<proteinExistence type="predicted"/>
<dbReference type="Proteomes" id="UP001157134">
    <property type="component" value="Unassembled WGS sequence"/>
</dbReference>
<keyword evidence="3" id="KW-1185">Reference proteome</keyword>
<reference evidence="2 3" key="1">
    <citation type="submission" date="2023-03" db="EMBL/GenBank/DDBJ databases">
        <title>Thalassotalea loyana LMG 22536T draft genome sequence.</title>
        <authorList>
            <person name="Sawabe T."/>
        </authorList>
    </citation>
    <scope>NUCLEOTIDE SEQUENCE [LARGE SCALE GENOMIC DNA]</scope>
    <source>
        <strain evidence="2 3">LMG 22536</strain>
    </source>
</reference>
<evidence type="ECO:0000256" key="1">
    <source>
        <dbReference type="SAM" id="Phobius"/>
    </source>
</evidence>
<feature type="transmembrane region" description="Helical" evidence="1">
    <location>
        <begin position="62"/>
        <end position="83"/>
    </location>
</feature>
<keyword evidence="1" id="KW-0472">Membrane</keyword>
<protein>
    <submittedName>
        <fullName evidence="2">Uncharacterized protein</fullName>
    </submittedName>
</protein>
<organism evidence="2 3">
    <name type="scientific">Thalassotalea loyana</name>
    <dbReference type="NCBI Taxonomy" id="280483"/>
    <lineage>
        <taxon>Bacteria</taxon>
        <taxon>Pseudomonadati</taxon>
        <taxon>Pseudomonadota</taxon>
        <taxon>Gammaproteobacteria</taxon>
        <taxon>Alteromonadales</taxon>
        <taxon>Colwelliaceae</taxon>
        <taxon>Thalassotalea</taxon>
    </lineage>
</organism>
<dbReference type="EMBL" id="BSSV01000006">
    <property type="protein sequence ID" value="GLX86451.1"/>
    <property type="molecule type" value="Genomic_DNA"/>
</dbReference>
<comment type="caution">
    <text evidence="2">The sequence shown here is derived from an EMBL/GenBank/DDBJ whole genome shotgun (WGS) entry which is preliminary data.</text>
</comment>
<accession>A0ABQ6HIK3</accession>
<evidence type="ECO:0000313" key="3">
    <source>
        <dbReference type="Proteomes" id="UP001157134"/>
    </source>
</evidence>
<name>A0ABQ6HIK3_9GAMM</name>
<evidence type="ECO:0000313" key="2">
    <source>
        <dbReference type="EMBL" id="GLX86451.1"/>
    </source>
</evidence>
<feature type="transmembrane region" description="Helical" evidence="1">
    <location>
        <begin position="15"/>
        <end position="34"/>
    </location>
</feature>
<gene>
    <name evidence="2" type="ORF">tloyanaT_27040</name>
</gene>
<keyword evidence="1" id="KW-0812">Transmembrane</keyword>
<keyword evidence="1" id="KW-1133">Transmembrane helix</keyword>